<dbReference type="EMBL" id="JACGCM010001193">
    <property type="protein sequence ID" value="KAF6159341.1"/>
    <property type="molecule type" value="Genomic_DNA"/>
</dbReference>
<dbReference type="SMART" id="SM00320">
    <property type="entry name" value="WD40"/>
    <property type="match status" value="2"/>
</dbReference>
<dbReference type="InterPro" id="IPR015943">
    <property type="entry name" value="WD40/YVTN_repeat-like_dom_sf"/>
</dbReference>
<evidence type="ECO:0000256" key="1">
    <source>
        <dbReference type="PROSITE-ProRule" id="PRU00221"/>
    </source>
</evidence>
<keyword evidence="1" id="KW-0853">WD repeat</keyword>
<feature type="repeat" description="WD" evidence="1">
    <location>
        <begin position="138"/>
        <end position="172"/>
    </location>
</feature>
<dbReference type="InterPro" id="IPR029752">
    <property type="entry name" value="D-isomer_DH_CS1"/>
</dbReference>
<evidence type="ECO:0000313" key="4">
    <source>
        <dbReference type="Proteomes" id="UP000541444"/>
    </source>
</evidence>
<protein>
    <recommendedName>
        <fullName evidence="2">D-isomer specific 2-hydroxyacid dehydrogenase NAD-binding domain-containing protein</fullName>
    </recommendedName>
</protein>
<name>A0A7J7MWN2_9MAGN</name>
<dbReference type="InterPro" id="IPR006140">
    <property type="entry name" value="D-isomer_DH_NAD-bd"/>
</dbReference>
<keyword evidence="4" id="KW-1185">Reference proteome</keyword>
<evidence type="ECO:0000313" key="3">
    <source>
        <dbReference type="EMBL" id="KAF6159341.1"/>
    </source>
</evidence>
<dbReference type="SUPFAM" id="SSF50960">
    <property type="entry name" value="TolB, C-terminal domain"/>
    <property type="match status" value="1"/>
</dbReference>
<dbReference type="PROSITE" id="PS00065">
    <property type="entry name" value="D_2_HYDROXYACID_DH_1"/>
    <property type="match status" value="1"/>
</dbReference>
<dbReference type="InterPro" id="IPR036291">
    <property type="entry name" value="NAD(P)-bd_dom_sf"/>
</dbReference>
<dbReference type="InterPro" id="IPR001680">
    <property type="entry name" value="WD40_rpt"/>
</dbReference>
<dbReference type="SUPFAM" id="SSF51735">
    <property type="entry name" value="NAD(P)-binding Rossmann-fold domains"/>
    <property type="match status" value="1"/>
</dbReference>
<dbReference type="Pfam" id="PF00400">
    <property type="entry name" value="WD40"/>
    <property type="match status" value="2"/>
</dbReference>
<dbReference type="Gene3D" id="3.40.50.720">
    <property type="entry name" value="NAD(P)-binding Rossmann-like Domain"/>
    <property type="match status" value="1"/>
</dbReference>
<dbReference type="Proteomes" id="UP000541444">
    <property type="component" value="Unassembled WGS sequence"/>
</dbReference>
<evidence type="ECO:0000259" key="2">
    <source>
        <dbReference type="Pfam" id="PF02826"/>
    </source>
</evidence>
<accession>A0A7J7MWN2</accession>
<dbReference type="Pfam" id="PF02826">
    <property type="entry name" value="2-Hacid_dh_C"/>
    <property type="match status" value="1"/>
</dbReference>
<reference evidence="3 4" key="1">
    <citation type="journal article" date="2020" name="IScience">
        <title>Genome Sequencing of the Endangered Kingdonia uniflora (Circaeasteraceae, Ranunculales) Reveals Potential Mechanisms of Evolutionary Specialization.</title>
        <authorList>
            <person name="Sun Y."/>
            <person name="Deng T."/>
            <person name="Zhang A."/>
            <person name="Moore M.J."/>
            <person name="Landis J.B."/>
            <person name="Lin N."/>
            <person name="Zhang H."/>
            <person name="Zhang X."/>
            <person name="Huang J."/>
            <person name="Zhang X."/>
            <person name="Sun H."/>
            <person name="Wang H."/>
        </authorList>
    </citation>
    <scope>NUCLEOTIDE SEQUENCE [LARGE SCALE GENOMIC DNA]</scope>
    <source>
        <strain evidence="3">TB1705</strain>
        <tissue evidence="3">Leaf</tissue>
    </source>
</reference>
<dbReference type="OrthoDB" id="1725630at2759"/>
<organism evidence="3 4">
    <name type="scientific">Kingdonia uniflora</name>
    <dbReference type="NCBI Taxonomy" id="39325"/>
    <lineage>
        <taxon>Eukaryota</taxon>
        <taxon>Viridiplantae</taxon>
        <taxon>Streptophyta</taxon>
        <taxon>Embryophyta</taxon>
        <taxon>Tracheophyta</taxon>
        <taxon>Spermatophyta</taxon>
        <taxon>Magnoliopsida</taxon>
        <taxon>Ranunculales</taxon>
        <taxon>Circaeasteraceae</taxon>
        <taxon>Kingdonia</taxon>
    </lineage>
</organism>
<dbReference type="PANTHER" id="PTHR43991:SF42">
    <property type="entry name" value="TRANSCRIPTION FACTOR WD40-LIKE FAMILY-RELATED"/>
    <property type="match status" value="1"/>
</dbReference>
<feature type="domain" description="D-isomer specific 2-hydroxyacid dehydrogenase NAD-binding" evidence="2">
    <location>
        <begin position="258"/>
        <end position="321"/>
    </location>
</feature>
<dbReference type="PROSITE" id="PS50294">
    <property type="entry name" value="WD_REPEATS_REGION"/>
    <property type="match status" value="1"/>
</dbReference>
<sequence>MQVSTLAVKDKLLVAGGFQGELICKEQFHLAPDNRPGVSFCSRTTYDDNAITNAIDIYDSPSGAVHFMASNNDGGPLFLKIPLFSLVRRLVKGKRIFIKWRTDKHSSLSPDGKQLVIVGDKPDGLLVDSNTGKTIVPLCGHLDFSFASAWHPNDHVFVTRNQDKTCRVWDTRYLSKSVSVFKGNLGAVRSIRFTFDGQFMATAELADFVHVYNAKNGYDKQHEIDFFGKISGVSFSPDTDSLFIGGVLTETTAELATSLSLAAARRIVEADEFMIAGLWGIYFKGQTVGVIGAGRIGSAYARMIIEGFKMNLIYYDLYQATRLEKFVTGYGEFLKSNCFPVYLDSHALYYASKLQALVSYWCLKRRNQLVLSCLKRRNTLARMRYLPQLEKRYAFLLGVGFQCSSKKNRGGCGRHASKDVVAAKYDGGMDSKFEFTEAGNDVFSGEEFEMIPSLSSEVLTSAKEEPDASIPPVIDGLLRVHKRTVDSLDADLSNAPTPLSFLKGEGTTFPKLAIPSRTPIQIRETLNGGITLAGVTEPEGRFDHVDRAPKETKELDESKSKKGLTEIYEESLQKKTGFVPNAEEDNLEKEIAPVAVSDVAMLAPEEVFAGKGDIKKEVELTR</sequence>
<dbReference type="PROSITE" id="PS50082">
    <property type="entry name" value="WD_REPEATS_2"/>
    <property type="match status" value="1"/>
</dbReference>
<dbReference type="AlphaFoldDB" id="A0A7J7MWN2"/>
<dbReference type="GO" id="GO:0051287">
    <property type="term" value="F:NAD binding"/>
    <property type="evidence" value="ECO:0007669"/>
    <property type="project" value="InterPro"/>
</dbReference>
<proteinExistence type="predicted"/>
<dbReference type="PANTHER" id="PTHR43991">
    <property type="entry name" value="WD REPEAT PROTEIN (AFU_ORTHOLOGUE AFUA_8G05640)-RELATED"/>
    <property type="match status" value="1"/>
</dbReference>
<gene>
    <name evidence="3" type="ORF">GIB67_032112</name>
</gene>
<dbReference type="Gene3D" id="2.130.10.10">
    <property type="entry name" value="YVTN repeat-like/Quinoprotein amine dehydrogenase"/>
    <property type="match status" value="1"/>
</dbReference>
<comment type="caution">
    <text evidence="3">The sequence shown here is derived from an EMBL/GenBank/DDBJ whole genome shotgun (WGS) entry which is preliminary data.</text>
</comment>